<evidence type="ECO:0000313" key="4">
    <source>
        <dbReference type="Proteomes" id="UP001458880"/>
    </source>
</evidence>
<organism evidence="3 4">
    <name type="scientific">Popillia japonica</name>
    <name type="common">Japanese beetle</name>
    <dbReference type="NCBI Taxonomy" id="7064"/>
    <lineage>
        <taxon>Eukaryota</taxon>
        <taxon>Metazoa</taxon>
        <taxon>Ecdysozoa</taxon>
        <taxon>Arthropoda</taxon>
        <taxon>Hexapoda</taxon>
        <taxon>Insecta</taxon>
        <taxon>Pterygota</taxon>
        <taxon>Neoptera</taxon>
        <taxon>Endopterygota</taxon>
        <taxon>Coleoptera</taxon>
        <taxon>Polyphaga</taxon>
        <taxon>Scarabaeiformia</taxon>
        <taxon>Scarabaeidae</taxon>
        <taxon>Rutelinae</taxon>
        <taxon>Popillia</taxon>
    </lineage>
</organism>
<feature type="domain" description="ABC1 atypical kinase-like" evidence="2">
    <location>
        <begin position="548"/>
        <end position="623"/>
    </location>
</feature>
<evidence type="ECO:0000256" key="1">
    <source>
        <dbReference type="ARBA" id="ARBA00009670"/>
    </source>
</evidence>
<dbReference type="InterPro" id="IPR004147">
    <property type="entry name" value="ABC1_dom"/>
</dbReference>
<dbReference type="PANTHER" id="PTHR43173">
    <property type="entry name" value="ABC1 FAMILY PROTEIN"/>
    <property type="match status" value="1"/>
</dbReference>
<comment type="similarity">
    <text evidence="1">Belongs to the protein kinase superfamily. ADCK protein kinase family.</text>
</comment>
<name>A0AAW1LBM0_POPJA</name>
<dbReference type="Gene3D" id="1.10.510.10">
    <property type="entry name" value="Transferase(Phosphotransferase) domain 1"/>
    <property type="match status" value="1"/>
</dbReference>
<dbReference type="InterPro" id="IPR045307">
    <property type="entry name" value="ADCK1_dom"/>
</dbReference>
<evidence type="ECO:0000259" key="2">
    <source>
        <dbReference type="Pfam" id="PF03109"/>
    </source>
</evidence>
<proteinExistence type="inferred from homology"/>
<dbReference type="InterPro" id="IPR051130">
    <property type="entry name" value="Mito_struct-func_regulator"/>
</dbReference>
<evidence type="ECO:0000313" key="3">
    <source>
        <dbReference type="EMBL" id="KAK9731342.1"/>
    </source>
</evidence>
<keyword evidence="4" id="KW-1185">Reference proteome</keyword>
<comment type="caution">
    <text evidence="3">The sequence shown here is derived from an EMBL/GenBank/DDBJ whole genome shotgun (WGS) entry which is preliminary data.</text>
</comment>
<feature type="domain" description="ABC1 atypical kinase-like" evidence="2">
    <location>
        <begin position="625"/>
        <end position="756"/>
    </location>
</feature>
<reference evidence="3 4" key="1">
    <citation type="journal article" date="2024" name="BMC Genomics">
        <title>De novo assembly and annotation of Popillia japonica's genome with initial clues to its potential as an invasive pest.</title>
        <authorList>
            <person name="Cucini C."/>
            <person name="Boschi S."/>
            <person name="Funari R."/>
            <person name="Cardaioli E."/>
            <person name="Iannotti N."/>
            <person name="Marturano G."/>
            <person name="Paoli F."/>
            <person name="Bruttini M."/>
            <person name="Carapelli A."/>
            <person name="Frati F."/>
            <person name="Nardi F."/>
        </authorList>
    </citation>
    <scope>NUCLEOTIDE SEQUENCE [LARGE SCALE GENOMIC DNA]</scope>
    <source>
        <strain evidence="3">DMR45628</strain>
    </source>
</reference>
<dbReference type="GO" id="GO:0055088">
    <property type="term" value="P:lipid homeostasis"/>
    <property type="evidence" value="ECO:0007669"/>
    <property type="project" value="TreeGrafter"/>
</dbReference>
<gene>
    <name evidence="3" type="ORF">QE152_g13749</name>
</gene>
<dbReference type="EMBL" id="JASPKY010000134">
    <property type="protein sequence ID" value="KAK9731342.1"/>
    <property type="molecule type" value="Genomic_DNA"/>
</dbReference>
<dbReference type="PANTHER" id="PTHR43173:SF19">
    <property type="entry name" value="AARF DOMAIN-CONTAINING PROTEIN KINASE 1"/>
    <property type="match status" value="1"/>
</dbReference>
<dbReference type="GO" id="GO:0016301">
    <property type="term" value="F:kinase activity"/>
    <property type="evidence" value="ECO:0007669"/>
    <property type="project" value="UniProtKB-KW"/>
</dbReference>
<dbReference type="InterPro" id="IPR011009">
    <property type="entry name" value="Kinase-like_dom_sf"/>
</dbReference>
<protein>
    <submittedName>
        <fullName evidence="3">ABC1 atypical kinase-like domain</fullName>
    </submittedName>
</protein>
<keyword evidence="3" id="KW-0418">Kinase</keyword>
<sequence length="907" mass="103659">MASFKLNKIIKYSILGAAVGGTVLSLHTNQYQLDSIGIVRLSRAAHSVYNIGAEELLKLCCLNKGVYIKVGQHIAALDYLLPKEYVQTMKILHSHAPTSNLKDIHQVIKEDLKADPKDIFTEFDPVPIGSASLAQVHKAILKDGSVVAVKVQHPSVLGNSRVDMKTMEYLVKIVAWIFPEFKFQWLVNESKKNIPTELNFENEGRNAEKIANMFKDIQWLKVPTIRWNLTTSRVLTMDFLEGGQVNDLRYIQEHEINPFEVSDKLGRLYSEMIFVNGFVHSDPHPGNILVKKNENGTCDIILLDHGLYATLHRNVMVAYANLWLSILNRDRVSMKYHSTKLGLQENMYGIFACMITGRTWDSIVTGIDKKKQTEQEKQFFQDQVPNLIPQIVDVLDKVNRQLLLIFKTNDLMRERYCSDIIMFWRGFVSYKKVVRLLKYTGISGIFAGSAVTFLPNQNDFDSYGVVRLGRAAYTVLKIGAIYKTMYSNHFTMSSEDYQEFSSICHKKSAEELLKLCFMNKGVYIKVGQHLAALDYLIPTEYIETMKVLHSNAPTTNLEDVYKVIREDLRKEPLEIFVTIDPEPIGAASLAQVHKATLPDGSTVALKVQHSYVQSHTLVDMKNFNGKNSEKIAEMFKDTPWLHIPKVRWDLTSSRILTMDYIQGGQINDLDYMKKNKIDPFDVSDKLGQLYSEMIFIHGFVHSDPHPGNILITKNAKGGCDIVLLDHGLYATLDKNFITEYAKFWLSILDRDQKKMKLHSKNLGVEGDGMYGLFACMVTGRSWNMIVNGIENKEPTLDEKQRVQSRLPEVFPHICNILQRVNRQMYLIFKANGLVHGIEHTLHTRSRKCTFKTMSQCCVRSVYSNKLNDTKNALDRVKVTVTQYWMLLKLNIYYTFANITEVLKIIGI</sequence>
<accession>A0AAW1LBM0</accession>
<dbReference type="GO" id="GO:0005743">
    <property type="term" value="C:mitochondrial inner membrane"/>
    <property type="evidence" value="ECO:0007669"/>
    <property type="project" value="TreeGrafter"/>
</dbReference>
<feature type="domain" description="ABC1 atypical kinase-like" evidence="2">
    <location>
        <begin position="92"/>
        <end position="335"/>
    </location>
</feature>
<dbReference type="Pfam" id="PF03109">
    <property type="entry name" value="ABC1"/>
    <property type="match status" value="3"/>
</dbReference>
<dbReference type="AlphaFoldDB" id="A0AAW1LBM0"/>
<keyword evidence="3" id="KW-0808">Transferase</keyword>
<dbReference type="Proteomes" id="UP001458880">
    <property type="component" value="Unassembled WGS sequence"/>
</dbReference>
<dbReference type="SUPFAM" id="SSF56112">
    <property type="entry name" value="Protein kinase-like (PK-like)"/>
    <property type="match status" value="2"/>
</dbReference>
<dbReference type="CDD" id="cd13969">
    <property type="entry name" value="ADCK1-like"/>
    <property type="match status" value="2"/>
</dbReference>
<dbReference type="GO" id="GO:0007005">
    <property type="term" value="P:mitochondrion organization"/>
    <property type="evidence" value="ECO:0007669"/>
    <property type="project" value="TreeGrafter"/>
</dbReference>